<dbReference type="InterPro" id="IPR013249">
    <property type="entry name" value="RNA_pol_sigma70_r4_t2"/>
</dbReference>
<dbReference type="InterPro" id="IPR039425">
    <property type="entry name" value="RNA_pol_sigma-70-like"/>
</dbReference>
<evidence type="ECO:0000256" key="2">
    <source>
        <dbReference type="ARBA" id="ARBA00023015"/>
    </source>
</evidence>
<evidence type="ECO:0000259" key="5">
    <source>
        <dbReference type="Pfam" id="PF04542"/>
    </source>
</evidence>
<dbReference type="SUPFAM" id="SSF88946">
    <property type="entry name" value="Sigma2 domain of RNA polymerase sigma factors"/>
    <property type="match status" value="1"/>
</dbReference>
<dbReference type="InterPro" id="IPR036388">
    <property type="entry name" value="WH-like_DNA-bd_sf"/>
</dbReference>
<comment type="caution">
    <text evidence="7">The sequence shown here is derived from an EMBL/GenBank/DDBJ whole genome shotgun (WGS) entry which is preliminary data.</text>
</comment>
<gene>
    <name evidence="7" type="ORF">KTH90_13660</name>
</gene>
<dbReference type="Gene3D" id="1.10.10.10">
    <property type="entry name" value="Winged helix-like DNA-binding domain superfamily/Winged helix DNA-binding domain"/>
    <property type="match status" value="1"/>
</dbReference>
<accession>A0ABS6K973</accession>
<reference evidence="7 8" key="1">
    <citation type="submission" date="2021-06" db="EMBL/GenBank/DDBJ databases">
        <title>Description of novel taxa of the family Lachnospiraceae.</title>
        <authorList>
            <person name="Chaplin A.V."/>
            <person name="Sokolova S.R."/>
            <person name="Pikina A.P."/>
            <person name="Korzhanova M."/>
            <person name="Belova V."/>
            <person name="Korostin D."/>
            <person name="Efimov B.A."/>
        </authorList>
    </citation>
    <scope>NUCLEOTIDE SEQUENCE [LARGE SCALE GENOMIC DNA]</scope>
    <source>
        <strain evidence="7 8">ASD4241</strain>
    </source>
</reference>
<dbReference type="Gene3D" id="1.10.1740.10">
    <property type="match status" value="1"/>
</dbReference>
<keyword evidence="2" id="KW-0805">Transcription regulation</keyword>
<keyword evidence="4" id="KW-0804">Transcription</keyword>
<evidence type="ECO:0000259" key="6">
    <source>
        <dbReference type="Pfam" id="PF08281"/>
    </source>
</evidence>
<dbReference type="PANTHER" id="PTHR43133">
    <property type="entry name" value="RNA POLYMERASE ECF-TYPE SIGMA FACTO"/>
    <property type="match status" value="1"/>
</dbReference>
<evidence type="ECO:0000256" key="4">
    <source>
        <dbReference type="ARBA" id="ARBA00023163"/>
    </source>
</evidence>
<dbReference type="SUPFAM" id="SSF88659">
    <property type="entry name" value="Sigma3 and sigma4 domains of RNA polymerase sigma factors"/>
    <property type="match status" value="1"/>
</dbReference>
<evidence type="ECO:0000313" key="8">
    <source>
        <dbReference type="Proteomes" id="UP001314681"/>
    </source>
</evidence>
<dbReference type="RefSeq" id="WP_158353730.1">
    <property type="nucleotide sequence ID" value="NZ_JAHQCX010000009.1"/>
</dbReference>
<evidence type="ECO:0000256" key="3">
    <source>
        <dbReference type="ARBA" id="ARBA00023082"/>
    </source>
</evidence>
<keyword evidence="8" id="KW-1185">Reference proteome</keyword>
<evidence type="ECO:0000313" key="7">
    <source>
        <dbReference type="EMBL" id="MBU9727064.1"/>
    </source>
</evidence>
<name>A0ABS6K973_9FIRM</name>
<dbReference type="InterPro" id="IPR013325">
    <property type="entry name" value="RNA_pol_sigma_r2"/>
</dbReference>
<organism evidence="7 8">
    <name type="scientific">Diplocloster modestus</name>
    <dbReference type="NCBI Taxonomy" id="2850322"/>
    <lineage>
        <taxon>Bacteria</taxon>
        <taxon>Bacillati</taxon>
        <taxon>Bacillota</taxon>
        <taxon>Clostridia</taxon>
        <taxon>Lachnospirales</taxon>
        <taxon>Lachnospiraceae</taxon>
        <taxon>Diplocloster</taxon>
    </lineage>
</organism>
<evidence type="ECO:0000256" key="1">
    <source>
        <dbReference type="ARBA" id="ARBA00010641"/>
    </source>
</evidence>
<proteinExistence type="inferred from homology"/>
<sequence length="157" mass="18710">MRKKSIDEEIKTLLLNNYESYYRLAYSYVRNQEDAMDIVQESAYRAMKNSSSVKQAEYAATWVYRVVINTALDFIRKNRKETVGIEDVDSAHEDRYMDFDVWDSLEKLDEKDRTIIILRYFEDRKLEDIAQMINENVNTVKTRLYRALKKLKIELAG</sequence>
<comment type="similarity">
    <text evidence="1">Belongs to the sigma-70 factor family. ECF subfamily.</text>
</comment>
<dbReference type="Proteomes" id="UP001314681">
    <property type="component" value="Unassembled WGS sequence"/>
</dbReference>
<feature type="domain" description="RNA polymerase sigma factor 70 region 4 type 2" evidence="6">
    <location>
        <begin position="101"/>
        <end position="151"/>
    </location>
</feature>
<dbReference type="InterPro" id="IPR007627">
    <property type="entry name" value="RNA_pol_sigma70_r2"/>
</dbReference>
<dbReference type="InterPro" id="IPR013324">
    <property type="entry name" value="RNA_pol_sigma_r3/r4-like"/>
</dbReference>
<feature type="domain" description="RNA polymerase sigma-70 region 2" evidence="5">
    <location>
        <begin position="18"/>
        <end position="80"/>
    </location>
</feature>
<dbReference type="InterPro" id="IPR014284">
    <property type="entry name" value="RNA_pol_sigma-70_dom"/>
</dbReference>
<dbReference type="NCBIfam" id="TIGR02937">
    <property type="entry name" value="sigma70-ECF"/>
    <property type="match status" value="1"/>
</dbReference>
<dbReference type="CDD" id="cd06171">
    <property type="entry name" value="Sigma70_r4"/>
    <property type="match status" value="1"/>
</dbReference>
<dbReference type="Pfam" id="PF04542">
    <property type="entry name" value="Sigma70_r2"/>
    <property type="match status" value="1"/>
</dbReference>
<dbReference type="Pfam" id="PF08281">
    <property type="entry name" value="Sigma70_r4_2"/>
    <property type="match status" value="1"/>
</dbReference>
<dbReference type="EMBL" id="JAHQCX010000009">
    <property type="protein sequence ID" value="MBU9727064.1"/>
    <property type="molecule type" value="Genomic_DNA"/>
</dbReference>
<protein>
    <submittedName>
        <fullName evidence="7">Sigma-70 family RNA polymerase sigma factor</fullName>
    </submittedName>
</protein>
<keyword evidence="3" id="KW-0731">Sigma factor</keyword>
<dbReference type="PANTHER" id="PTHR43133:SF60">
    <property type="entry name" value="RNA POLYMERASE SIGMA FACTOR SIGV"/>
    <property type="match status" value="1"/>
</dbReference>